<protein>
    <submittedName>
        <fullName evidence="1">Uncharacterized protein</fullName>
    </submittedName>
</protein>
<name>A0A6M3LMK1_9ZZZZ</name>
<dbReference type="EMBL" id="MT143239">
    <property type="protein sequence ID" value="QJA94524.1"/>
    <property type="molecule type" value="Genomic_DNA"/>
</dbReference>
<reference evidence="1" key="1">
    <citation type="submission" date="2020-03" db="EMBL/GenBank/DDBJ databases">
        <title>The deep terrestrial virosphere.</title>
        <authorList>
            <person name="Holmfeldt K."/>
            <person name="Nilsson E."/>
            <person name="Simone D."/>
            <person name="Lopez-Fernandez M."/>
            <person name="Wu X."/>
            <person name="de Brujin I."/>
            <person name="Lundin D."/>
            <person name="Andersson A."/>
            <person name="Bertilsson S."/>
            <person name="Dopson M."/>
        </authorList>
    </citation>
    <scope>NUCLEOTIDE SEQUENCE</scope>
    <source>
        <strain evidence="1">MM415B03833</strain>
    </source>
</reference>
<organism evidence="1">
    <name type="scientific">viral metagenome</name>
    <dbReference type="NCBI Taxonomy" id="1070528"/>
    <lineage>
        <taxon>unclassified sequences</taxon>
        <taxon>metagenomes</taxon>
        <taxon>organismal metagenomes</taxon>
    </lineage>
</organism>
<dbReference type="AlphaFoldDB" id="A0A6M3LMK1"/>
<sequence length="85" mass="8991">MASTILGETHIGGKRVSWGTFDCSSTTDEITTGLSVINNISVIVYSATAVVADEPVIYETFPKASDGITVNATTTSTGYWMAFGY</sequence>
<gene>
    <name evidence="1" type="ORF">MM415B03833_0009</name>
</gene>
<accession>A0A6M3LMK1</accession>
<proteinExistence type="predicted"/>
<evidence type="ECO:0000313" key="1">
    <source>
        <dbReference type="EMBL" id="QJA94524.1"/>
    </source>
</evidence>